<protein>
    <recommendedName>
        <fullName evidence="2">guanylate kinase</fullName>
        <ecNumber evidence="2">2.7.4.8</ecNumber>
    </recommendedName>
</protein>
<reference evidence="8" key="1">
    <citation type="submission" date="2009-03" db="EMBL/GenBank/DDBJ databases">
        <title>Caligus clemensi ESTs and full-length cDNAs.</title>
        <authorList>
            <person name="Yasuike M."/>
            <person name="von Schalburg K."/>
            <person name="Cooper G."/>
            <person name="Leong J."/>
            <person name="Jones S.R.M."/>
            <person name="Koop B.F."/>
        </authorList>
    </citation>
    <scope>NUCLEOTIDE SEQUENCE</scope>
    <source>
        <tissue evidence="8">Whole</tissue>
    </source>
</reference>
<dbReference type="PROSITE" id="PS50052">
    <property type="entry name" value="GUANYLATE_KINASE_2"/>
    <property type="match status" value="1"/>
</dbReference>
<dbReference type="InterPro" id="IPR008145">
    <property type="entry name" value="GK/Ca_channel_bsu"/>
</dbReference>
<evidence type="ECO:0000256" key="3">
    <source>
        <dbReference type="ARBA" id="ARBA00022679"/>
    </source>
</evidence>
<dbReference type="NCBIfam" id="TIGR03263">
    <property type="entry name" value="guanyl_kin"/>
    <property type="match status" value="1"/>
</dbReference>
<feature type="domain" description="Guanylate kinase-like" evidence="7">
    <location>
        <begin position="3"/>
        <end position="188"/>
    </location>
</feature>
<dbReference type="CDD" id="cd00071">
    <property type="entry name" value="GMPK"/>
    <property type="match status" value="1"/>
</dbReference>
<evidence type="ECO:0000313" key="8">
    <source>
        <dbReference type="EMBL" id="ACO15159.1"/>
    </source>
</evidence>
<dbReference type="Pfam" id="PF00625">
    <property type="entry name" value="Guanylate_kin"/>
    <property type="match status" value="1"/>
</dbReference>
<dbReference type="EC" id="2.7.4.8" evidence="2"/>
<evidence type="ECO:0000256" key="5">
    <source>
        <dbReference type="ARBA" id="ARBA00022777"/>
    </source>
</evidence>
<keyword evidence="5 8" id="KW-0418">Kinase</keyword>
<gene>
    <name evidence="8" type="primary">KGUA</name>
</gene>
<dbReference type="InterPro" id="IPR017665">
    <property type="entry name" value="Guanylate_kinase"/>
</dbReference>
<keyword evidence="3" id="KW-0808">Transferase</keyword>
<dbReference type="Gene3D" id="3.30.63.10">
    <property type="entry name" value="Guanylate Kinase phosphate binding domain"/>
    <property type="match status" value="1"/>
</dbReference>
<dbReference type="InterPro" id="IPR020590">
    <property type="entry name" value="Guanylate_kinase_CS"/>
</dbReference>
<keyword evidence="6" id="KW-0067">ATP-binding</keyword>
<dbReference type="Gene3D" id="3.40.50.300">
    <property type="entry name" value="P-loop containing nucleotide triphosphate hydrolases"/>
    <property type="match status" value="1"/>
</dbReference>
<dbReference type="InterPro" id="IPR027417">
    <property type="entry name" value="P-loop_NTPase"/>
</dbReference>
<dbReference type="InterPro" id="IPR008144">
    <property type="entry name" value="Guanylate_kin-like_dom"/>
</dbReference>
<dbReference type="SUPFAM" id="SSF52540">
    <property type="entry name" value="P-loop containing nucleoside triphosphate hydrolases"/>
    <property type="match status" value="1"/>
</dbReference>
<dbReference type="AlphaFoldDB" id="C1C1K6"/>
<evidence type="ECO:0000256" key="4">
    <source>
        <dbReference type="ARBA" id="ARBA00022741"/>
    </source>
</evidence>
<organism evidence="8">
    <name type="scientific">Caligus clemensi</name>
    <name type="common">Sea louse</name>
    <dbReference type="NCBI Taxonomy" id="344056"/>
    <lineage>
        <taxon>Eukaryota</taxon>
        <taxon>Metazoa</taxon>
        <taxon>Ecdysozoa</taxon>
        <taxon>Arthropoda</taxon>
        <taxon>Crustacea</taxon>
        <taxon>Multicrustacea</taxon>
        <taxon>Hexanauplia</taxon>
        <taxon>Copepoda</taxon>
        <taxon>Siphonostomatoida</taxon>
        <taxon>Caligidae</taxon>
        <taxon>Caligus</taxon>
    </lineage>
</organism>
<dbReference type="GO" id="GO:0005829">
    <property type="term" value="C:cytosol"/>
    <property type="evidence" value="ECO:0007669"/>
    <property type="project" value="TreeGrafter"/>
</dbReference>
<dbReference type="PROSITE" id="PS00856">
    <property type="entry name" value="GUANYLATE_KINASE_1"/>
    <property type="match status" value="1"/>
</dbReference>
<dbReference type="GO" id="GO:0005524">
    <property type="term" value="F:ATP binding"/>
    <property type="evidence" value="ECO:0007669"/>
    <property type="project" value="UniProtKB-KW"/>
</dbReference>
<accession>C1C1K6</accession>
<dbReference type="FunFam" id="3.30.63.10:FF:000002">
    <property type="entry name" value="Guanylate kinase 1"/>
    <property type="match status" value="1"/>
</dbReference>
<comment type="similarity">
    <text evidence="1">Belongs to the guanylate kinase family.</text>
</comment>
<dbReference type="PANTHER" id="PTHR23117:SF13">
    <property type="entry name" value="GUANYLATE KINASE"/>
    <property type="match status" value="1"/>
</dbReference>
<evidence type="ECO:0000256" key="2">
    <source>
        <dbReference type="ARBA" id="ARBA00012961"/>
    </source>
</evidence>
<sequence>MSSKTLVVCGPSGSGKSTLIKRLFKEFPSAFGFSVSHTTRSPRPGEVPGSAYHFVERAEMEKMISNGDFIENAEFSGNLYGTSFQAVESVVADSSKVCILDIDAQGVRQVKNKEEPLQPLYVFIKVPSLEVLEERLRGRKTESEESLSKRLSMAKEELEYGMTPGVFDTIIVNDDFEKAYQELKSFILSRMSNVEAPSA</sequence>
<evidence type="ECO:0000259" key="7">
    <source>
        <dbReference type="PROSITE" id="PS50052"/>
    </source>
</evidence>
<keyword evidence="4" id="KW-0547">Nucleotide-binding</keyword>
<evidence type="ECO:0000256" key="1">
    <source>
        <dbReference type="ARBA" id="ARBA00005790"/>
    </source>
</evidence>
<evidence type="ECO:0000256" key="6">
    <source>
        <dbReference type="ARBA" id="ARBA00022840"/>
    </source>
</evidence>
<dbReference type="EMBL" id="BT080735">
    <property type="protein sequence ID" value="ACO15159.1"/>
    <property type="molecule type" value="mRNA"/>
</dbReference>
<dbReference type="PANTHER" id="PTHR23117">
    <property type="entry name" value="GUANYLATE KINASE-RELATED"/>
    <property type="match status" value="1"/>
</dbReference>
<proteinExistence type="evidence at transcript level"/>
<dbReference type="SMART" id="SM00072">
    <property type="entry name" value="GuKc"/>
    <property type="match status" value="1"/>
</dbReference>
<dbReference type="GO" id="GO:0004385">
    <property type="term" value="F:GMP kinase activity"/>
    <property type="evidence" value="ECO:0007669"/>
    <property type="project" value="UniProtKB-EC"/>
</dbReference>
<dbReference type="FunFam" id="3.40.50.300:FF:000776">
    <property type="entry name" value="Guanylate kinase 2"/>
    <property type="match status" value="1"/>
</dbReference>
<name>C1C1K6_CALCM</name>